<feature type="short sequence motif" description="DGA/G" evidence="4">
    <location>
        <begin position="167"/>
        <end position="169"/>
    </location>
</feature>
<dbReference type="InterPro" id="IPR037483">
    <property type="entry name" value="YjjU-like"/>
</dbReference>
<evidence type="ECO:0000313" key="7">
    <source>
        <dbReference type="Proteomes" id="UP000287563"/>
    </source>
</evidence>
<dbReference type="Pfam" id="PF19890">
    <property type="entry name" value="DUF6363"/>
    <property type="match status" value="1"/>
</dbReference>
<feature type="short sequence motif" description="GXSXG" evidence="4">
    <location>
        <begin position="46"/>
        <end position="50"/>
    </location>
</feature>
<reference evidence="6 7" key="1">
    <citation type="submission" date="2018-11" db="EMBL/GenBank/DDBJ databases">
        <title>Photobacterium sp. BEI247 sp. nov., a marine bacterium isolated from Yongle Blue Hole in the South China Sea.</title>
        <authorList>
            <person name="Wang X."/>
        </authorList>
    </citation>
    <scope>NUCLEOTIDE SEQUENCE [LARGE SCALE GENOMIC DNA]</scope>
    <source>
        <strain evidence="7">BEI247</strain>
    </source>
</reference>
<feature type="active site" description="Proton acceptor" evidence="4">
    <location>
        <position position="167"/>
    </location>
</feature>
<keyword evidence="1 4" id="KW-0378">Hydrolase</keyword>
<dbReference type="Gene3D" id="3.40.1090.10">
    <property type="entry name" value="Cytosolic phospholipase A2 catalytic domain"/>
    <property type="match status" value="2"/>
</dbReference>
<dbReference type="InterPro" id="IPR016035">
    <property type="entry name" value="Acyl_Trfase/lysoPLipase"/>
</dbReference>
<evidence type="ECO:0000259" key="5">
    <source>
        <dbReference type="PROSITE" id="PS51635"/>
    </source>
</evidence>
<organism evidence="6 7">
    <name type="scientific">Photobacterium chitinilyticum</name>
    <dbReference type="NCBI Taxonomy" id="2485123"/>
    <lineage>
        <taxon>Bacteria</taxon>
        <taxon>Pseudomonadati</taxon>
        <taxon>Pseudomonadota</taxon>
        <taxon>Gammaproteobacteria</taxon>
        <taxon>Vibrionales</taxon>
        <taxon>Vibrionaceae</taxon>
        <taxon>Photobacterium</taxon>
    </lineage>
</organism>
<feature type="active site" description="Nucleophile" evidence="4">
    <location>
        <position position="48"/>
    </location>
</feature>
<dbReference type="PANTHER" id="PTHR14226:SF25">
    <property type="entry name" value="PHOSPHOESTERASE"/>
    <property type="match status" value="1"/>
</dbReference>
<gene>
    <name evidence="6" type="ORF">EDI28_13565</name>
</gene>
<comment type="caution">
    <text evidence="4">Lacks conserved residue(s) required for the propagation of feature annotation.</text>
</comment>
<dbReference type="Proteomes" id="UP000287563">
    <property type="component" value="Unassembled WGS sequence"/>
</dbReference>
<dbReference type="PROSITE" id="PS51635">
    <property type="entry name" value="PNPLA"/>
    <property type="match status" value="1"/>
</dbReference>
<evidence type="ECO:0000313" key="6">
    <source>
        <dbReference type="EMBL" id="RWX54773.1"/>
    </source>
</evidence>
<evidence type="ECO:0000256" key="2">
    <source>
        <dbReference type="ARBA" id="ARBA00022963"/>
    </source>
</evidence>
<protein>
    <submittedName>
        <fullName evidence="6">Patatin family protein</fullName>
    </submittedName>
</protein>
<sequence>MEKKLIQETIQSALVVEGGAMRGIFAAGVLDSFIDNNYRPFDFCIGVSAGSTNLAAWLANQRGRSYKVITDYSCRPEFINFPRFLKGGHWLDLDWLWDITIDEIRIDAETMASQPIPLYVVTTRVDTGRAAYIKATPDNLNELLKASCSVPVAYRHFPRINNEPMTDGGVADSIPVIKAYELGARNITVVLSRPFGYRKTPIRNKWLVRKLLSDFPALYKAMIKRAESYNDAIDFIENPPKDCKITVIAPPESFSVGRITTDPGKLNAGYQLGMEASNIQ</sequence>
<dbReference type="InterPro" id="IPR002641">
    <property type="entry name" value="PNPLA_dom"/>
</dbReference>
<comment type="caution">
    <text evidence="6">The sequence shown here is derived from an EMBL/GenBank/DDBJ whole genome shotgun (WGS) entry which is preliminary data.</text>
</comment>
<dbReference type="GO" id="GO:0016042">
    <property type="term" value="P:lipid catabolic process"/>
    <property type="evidence" value="ECO:0007669"/>
    <property type="project" value="UniProtKB-UniRule"/>
</dbReference>
<dbReference type="OrthoDB" id="9802424at2"/>
<feature type="domain" description="PNPLA" evidence="5">
    <location>
        <begin position="14"/>
        <end position="180"/>
    </location>
</feature>
<proteinExistence type="predicted"/>
<keyword evidence="3 4" id="KW-0443">Lipid metabolism</keyword>
<dbReference type="GO" id="GO:0016787">
    <property type="term" value="F:hydrolase activity"/>
    <property type="evidence" value="ECO:0007669"/>
    <property type="project" value="UniProtKB-UniRule"/>
</dbReference>
<dbReference type="SUPFAM" id="SSF52151">
    <property type="entry name" value="FabD/lysophospholipase-like"/>
    <property type="match status" value="1"/>
</dbReference>
<dbReference type="PANTHER" id="PTHR14226">
    <property type="entry name" value="NEUROPATHY TARGET ESTERASE/SWISS CHEESE D.MELANOGASTER"/>
    <property type="match status" value="1"/>
</dbReference>
<accession>A0A444JNX5</accession>
<dbReference type="RefSeq" id="WP_128784399.1">
    <property type="nucleotide sequence ID" value="NZ_JAKJSG010000027.1"/>
</dbReference>
<evidence type="ECO:0000256" key="3">
    <source>
        <dbReference type="ARBA" id="ARBA00023098"/>
    </source>
</evidence>
<dbReference type="CDD" id="cd07208">
    <property type="entry name" value="Pat_hypo_Ecoli_yjju_like"/>
    <property type="match status" value="1"/>
</dbReference>
<evidence type="ECO:0000256" key="4">
    <source>
        <dbReference type="PROSITE-ProRule" id="PRU01161"/>
    </source>
</evidence>
<name>A0A444JNX5_9GAMM</name>
<dbReference type="InterPro" id="IPR050301">
    <property type="entry name" value="NTE"/>
</dbReference>
<keyword evidence="2 4" id="KW-0442">Lipid degradation</keyword>
<evidence type="ECO:0000256" key="1">
    <source>
        <dbReference type="ARBA" id="ARBA00022801"/>
    </source>
</evidence>
<dbReference type="EMBL" id="RJLM01000005">
    <property type="protein sequence ID" value="RWX54773.1"/>
    <property type="molecule type" value="Genomic_DNA"/>
</dbReference>
<dbReference type="InterPro" id="IPR045943">
    <property type="entry name" value="DUF6363"/>
</dbReference>
<dbReference type="AlphaFoldDB" id="A0A444JNX5"/>
<keyword evidence="7" id="KW-1185">Reference proteome</keyword>
<dbReference type="Pfam" id="PF01734">
    <property type="entry name" value="Patatin"/>
    <property type="match status" value="1"/>
</dbReference>